<dbReference type="InterPro" id="IPR016181">
    <property type="entry name" value="Acyl_CoA_acyltransferase"/>
</dbReference>
<keyword evidence="3" id="KW-1185">Reference proteome</keyword>
<dbReference type="AlphaFoldDB" id="A0A5Q2TVS5"/>
<dbReference type="PANTHER" id="PTHR43415">
    <property type="entry name" value="SPERMIDINE N(1)-ACETYLTRANSFERASE"/>
    <property type="match status" value="1"/>
</dbReference>
<protein>
    <submittedName>
        <fullName evidence="2">GNAT family N-acetyltransferase</fullName>
    </submittedName>
</protein>
<evidence type="ECO:0000313" key="3">
    <source>
        <dbReference type="Proteomes" id="UP000339690"/>
    </source>
</evidence>
<dbReference type="InterPro" id="IPR000182">
    <property type="entry name" value="GNAT_dom"/>
</dbReference>
<dbReference type="GO" id="GO:0016747">
    <property type="term" value="F:acyltransferase activity, transferring groups other than amino-acyl groups"/>
    <property type="evidence" value="ECO:0007669"/>
    <property type="project" value="InterPro"/>
</dbReference>
<dbReference type="EMBL" id="CP045915">
    <property type="protein sequence ID" value="QGH36888.1"/>
    <property type="molecule type" value="Genomic_DNA"/>
</dbReference>
<gene>
    <name evidence="2" type="ORF">GI584_01460</name>
</gene>
<dbReference type="Proteomes" id="UP000339690">
    <property type="component" value="Chromosome"/>
</dbReference>
<reference evidence="2 3" key="1">
    <citation type="submission" date="2019-11" db="EMBL/GenBank/DDBJ databases">
        <title>Gracilibacillus salitolerans sp. nov., a moderate halophile isolated from a saline soil in northwest China.</title>
        <authorList>
            <person name="Gan L."/>
        </authorList>
    </citation>
    <scope>NUCLEOTIDE SEQUENCE [LARGE SCALE GENOMIC DNA]</scope>
    <source>
        <strain evidence="2 3">SCU50</strain>
    </source>
</reference>
<dbReference type="Gene3D" id="3.40.630.30">
    <property type="match status" value="1"/>
</dbReference>
<dbReference type="CDD" id="cd04301">
    <property type="entry name" value="NAT_SF"/>
    <property type="match status" value="1"/>
</dbReference>
<sequence>MVLKTTTPERYSNPEAIGSTYEREVHFPTETVVDRIKPSKDKFVLGSFDKENSLFGIVTFVRESNIKMSHKGNVFGMYVDSVVRRQGLGKSLILELIKNVNKCEGLEQIYLTVISNNKSAKKLYESVGFEVYGTERNAIKFNGQYYDKDLMVYFI</sequence>
<name>A0A5Q2TVS5_9BACI</name>
<dbReference type="SUPFAM" id="SSF55729">
    <property type="entry name" value="Acyl-CoA N-acyltransferases (Nat)"/>
    <property type="match status" value="1"/>
</dbReference>
<organism evidence="2 3">
    <name type="scientific">Gracilibacillus salitolerans</name>
    <dbReference type="NCBI Taxonomy" id="2663022"/>
    <lineage>
        <taxon>Bacteria</taxon>
        <taxon>Bacillati</taxon>
        <taxon>Bacillota</taxon>
        <taxon>Bacilli</taxon>
        <taxon>Bacillales</taxon>
        <taxon>Bacillaceae</taxon>
        <taxon>Gracilibacillus</taxon>
    </lineage>
</organism>
<dbReference type="Pfam" id="PF13420">
    <property type="entry name" value="Acetyltransf_4"/>
    <property type="match status" value="1"/>
</dbReference>
<keyword evidence="2" id="KW-0808">Transferase</keyword>
<evidence type="ECO:0000313" key="2">
    <source>
        <dbReference type="EMBL" id="QGH36888.1"/>
    </source>
</evidence>
<feature type="domain" description="N-acetyltransferase" evidence="1">
    <location>
        <begin position="1"/>
        <end position="151"/>
    </location>
</feature>
<proteinExistence type="predicted"/>
<dbReference type="RefSeq" id="WP_153792879.1">
    <property type="nucleotide sequence ID" value="NZ_CP045915.1"/>
</dbReference>
<dbReference type="KEGG" id="grc:GI584_01460"/>
<dbReference type="PROSITE" id="PS51186">
    <property type="entry name" value="GNAT"/>
    <property type="match status" value="1"/>
</dbReference>
<evidence type="ECO:0000259" key="1">
    <source>
        <dbReference type="PROSITE" id="PS51186"/>
    </source>
</evidence>
<dbReference type="PANTHER" id="PTHR43415:SF3">
    <property type="entry name" value="GNAT-FAMILY ACETYLTRANSFERASE"/>
    <property type="match status" value="1"/>
</dbReference>
<accession>A0A5Q2TVS5</accession>